<evidence type="ECO:0000256" key="2">
    <source>
        <dbReference type="ARBA" id="ARBA00022801"/>
    </source>
</evidence>
<dbReference type="InterPro" id="IPR045455">
    <property type="entry name" value="NrS-1_pol-like_helicase"/>
</dbReference>
<accession>A0ABZ2RQE8</accession>
<evidence type="ECO:0000313" key="6">
    <source>
        <dbReference type="Proteomes" id="UP001460679"/>
    </source>
</evidence>
<organism evidence="5 6">
    <name type="scientific">[Mycoplasma] gypis</name>
    <dbReference type="NCBI Taxonomy" id="92404"/>
    <lineage>
        <taxon>Bacteria</taxon>
        <taxon>Bacillati</taxon>
        <taxon>Mycoplasmatota</taxon>
        <taxon>Mycoplasmoidales</taxon>
        <taxon>Metamycoplasmataceae</taxon>
        <taxon>Metamycoplasma</taxon>
    </lineage>
</organism>
<dbReference type="PANTHER" id="PTHR35372">
    <property type="entry name" value="ATP BINDING PROTEIN-RELATED"/>
    <property type="match status" value="1"/>
</dbReference>
<sequence length="672" mass="77982">MDTQSNKALTIEKYKNVQDVFAFFENSRFVVLNEDKTPKASIKNPINRLPFSECQSEANLGLILENNYCVVDIDNKDHPEAYKKMLQLVDSYGWETSIMETTRGFHFWFKCPPNGIKNYTDVVLPCGIRADIKSANATSYVVIKKNNKIRNWLRFNNKVDILPMELTPIEGDPLKDLPTPINLAQGSRRNNLFERIKVLVRAGFTKKQIYNLFTIINNILFATPMDANSLNSLFSGFDEYFESFRERNYFSDKGRVLNNAFCDFFIKKYLLVKYSEQLYYYDFNNNTYVRGDNEIKGLIIKEEQTLEIPQVNQILETLKVSLLVPKRQPEENIIALQNGLYDVQNFKFLEFSPNYFVINKINVFYDPLFCKFDAIKKFFKDITANDENLQKILFEFVGYCLTQDTRYQKALLLYGPSARNGKSTFIDLLRYFFGVDNCVNLSLEDFDKRFSTSLLLDKLVNLGADISTEHIKDPSMLKKLVTGDTVMAEFKGKNSFTFKNKAKLIFATNKLPTTQEKSDGYFRRFIIVPFVVRFEGDKDNKNILDDLKTPDNMNALFHLALEGLKRLKHNNTFSNSESVKNLLQNYKEQNSNVISFFQNGPINGFITTEDGRFLSGRAIKSVYSDYKIFCEDFQYKPLNLQNFKAEVLAFFKDIEIRRVINNSSAYEVFEVA</sequence>
<dbReference type="PANTHER" id="PTHR35372:SF2">
    <property type="entry name" value="SF3 HELICASE DOMAIN-CONTAINING PROTEIN"/>
    <property type="match status" value="1"/>
</dbReference>
<reference evidence="5" key="1">
    <citation type="submission" date="2024-03" db="EMBL/GenBank/DDBJ databases">
        <title>Complete genome sequence of Mycoplasma gypis type strain B1/T1.</title>
        <authorList>
            <person name="Spergser J."/>
        </authorList>
    </citation>
    <scope>NUCLEOTIDE SEQUENCE [LARGE SCALE GENOMIC DNA]</scope>
    <source>
        <strain evidence="5">B1/T1</strain>
    </source>
</reference>
<evidence type="ECO:0000313" key="5">
    <source>
        <dbReference type="EMBL" id="WXL28615.1"/>
    </source>
</evidence>
<keyword evidence="6" id="KW-1185">Reference proteome</keyword>
<keyword evidence="3" id="KW-0067">ATP-binding</keyword>
<keyword evidence="2" id="KW-0378">Hydrolase</keyword>
<dbReference type="Gene3D" id="3.40.50.300">
    <property type="entry name" value="P-loop containing nucleotide triphosphate hydrolases"/>
    <property type="match status" value="1"/>
</dbReference>
<gene>
    <name evidence="5" type="ORF">WG616_01105</name>
</gene>
<keyword evidence="1" id="KW-0547">Nucleotide-binding</keyword>
<evidence type="ECO:0000256" key="3">
    <source>
        <dbReference type="ARBA" id="ARBA00022840"/>
    </source>
</evidence>
<dbReference type="Pfam" id="PF19263">
    <property type="entry name" value="DUF5906"/>
    <property type="match status" value="1"/>
</dbReference>
<feature type="domain" description="SF3 helicase" evidence="4">
    <location>
        <begin position="388"/>
        <end position="543"/>
    </location>
</feature>
<dbReference type="InterPro" id="IPR014015">
    <property type="entry name" value="Helicase_SF3_DNA-vir"/>
</dbReference>
<dbReference type="Proteomes" id="UP001460679">
    <property type="component" value="Chromosome"/>
</dbReference>
<dbReference type="SUPFAM" id="SSF56747">
    <property type="entry name" value="Prim-pol domain"/>
    <property type="match status" value="1"/>
</dbReference>
<dbReference type="Pfam" id="PF09250">
    <property type="entry name" value="Prim-Pol"/>
    <property type="match status" value="1"/>
</dbReference>
<name>A0ABZ2RQE8_9BACT</name>
<dbReference type="SUPFAM" id="SSF52540">
    <property type="entry name" value="P-loop containing nucleoside triphosphate hydrolases"/>
    <property type="match status" value="1"/>
</dbReference>
<proteinExistence type="predicted"/>
<dbReference type="Pfam" id="PF08706">
    <property type="entry name" value="D5_N"/>
    <property type="match status" value="1"/>
</dbReference>
<evidence type="ECO:0000259" key="4">
    <source>
        <dbReference type="PROSITE" id="PS51206"/>
    </source>
</evidence>
<evidence type="ECO:0000256" key="1">
    <source>
        <dbReference type="ARBA" id="ARBA00022741"/>
    </source>
</evidence>
<dbReference type="NCBIfam" id="TIGR01613">
    <property type="entry name" value="primase_Cterm"/>
    <property type="match status" value="1"/>
</dbReference>
<dbReference type="RefSeq" id="WP_205498987.1">
    <property type="nucleotide sequence ID" value="NZ_CP148066.1"/>
</dbReference>
<dbReference type="InterPro" id="IPR027417">
    <property type="entry name" value="P-loop_NTPase"/>
</dbReference>
<dbReference type="InterPro" id="IPR006500">
    <property type="entry name" value="Helicase_put_C_phage/plasmid"/>
</dbReference>
<dbReference type="PROSITE" id="PS51206">
    <property type="entry name" value="SF3_HELICASE_1"/>
    <property type="match status" value="1"/>
</dbReference>
<protein>
    <submittedName>
        <fullName evidence="5">Phage/plasmid primase, P4 family</fullName>
    </submittedName>
</protein>
<dbReference type="InterPro" id="IPR015330">
    <property type="entry name" value="DNA_primase/pol_bifunc_N"/>
</dbReference>
<dbReference type="InterPro" id="IPR014818">
    <property type="entry name" value="Phage/plasmid_primase_P4_C"/>
</dbReference>
<dbReference type="EMBL" id="CP148066">
    <property type="protein sequence ID" value="WXL28615.1"/>
    <property type="molecule type" value="Genomic_DNA"/>
</dbReference>
<dbReference type="InterPro" id="IPR051620">
    <property type="entry name" value="ORF904-like_C"/>
</dbReference>